<evidence type="ECO:0000256" key="3">
    <source>
        <dbReference type="ARBA" id="ARBA00022801"/>
    </source>
</evidence>
<protein>
    <submittedName>
        <fullName evidence="10">Sphingosine-1-phosphate phosphatase 1</fullName>
    </submittedName>
</protein>
<keyword evidence="6 8" id="KW-0472">Membrane</keyword>
<dbReference type="InterPro" id="IPR000326">
    <property type="entry name" value="PAP2/HPO"/>
</dbReference>
<keyword evidence="2 8" id="KW-0812">Transmembrane</keyword>
<reference evidence="10 11" key="1">
    <citation type="submission" date="2015-07" db="EMBL/GenBank/DDBJ databases">
        <title>The genome of Eufriesea mexicana.</title>
        <authorList>
            <person name="Pan H."/>
            <person name="Kapheim K."/>
        </authorList>
    </citation>
    <scope>NUCLEOTIDE SEQUENCE [LARGE SCALE GENOMIC DNA]</scope>
    <source>
        <strain evidence="10">0111107269</strain>
        <tissue evidence="10">Whole body</tissue>
    </source>
</reference>
<evidence type="ECO:0000256" key="5">
    <source>
        <dbReference type="ARBA" id="ARBA00022989"/>
    </source>
</evidence>
<feature type="transmembrane region" description="Helical" evidence="8">
    <location>
        <begin position="109"/>
        <end position="134"/>
    </location>
</feature>
<evidence type="ECO:0000313" key="11">
    <source>
        <dbReference type="Proteomes" id="UP000250275"/>
    </source>
</evidence>
<dbReference type="GO" id="GO:0042392">
    <property type="term" value="F:sphingosine-1-phosphate phosphatase activity"/>
    <property type="evidence" value="ECO:0007669"/>
    <property type="project" value="TreeGrafter"/>
</dbReference>
<evidence type="ECO:0000256" key="8">
    <source>
        <dbReference type="SAM" id="Phobius"/>
    </source>
</evidence>
<evidence type="ECO:0000256" key="2">
    <source>
        <dbReference type="ARBA" id="ARBA00022692"/>
    </source>
</evidence>
<evidence type="ECO:0000256" key="4">
    <source>
        <dbReference type="ARBA" id="ARBA00022824"/>
    </source>
</evidence>
<comment type="subcellular location">
    <subcellularLocation>
        <location evidence="1">Endoplasmic reticulum membrane</location>
        <topology evidence="1">Multi-pass membrane protein</topology>
    </subcellularLocation>
</comment>
<evidence type="ECO:0000256" key="6">
    <source>
        <dbReference type="ARBA" id="ARBA00023136"/>
    </source>
</evidence>
<dbReference type="SMART" id="SM00014">
    <property type="entry name" value="acidPPc"/>
    <property type="match status" value="1"/>
</dbReference>
<feature type="transmembrane region" description="Helical" evidence="8">
    <location>
        <begin position="266"/>
        <end position="289"/>
    </location>
</feature>
<feature type="transmembrane region" description="Helical" evidence="8">
    <location>
        <begin position="184"/>
        <end position="203"/>
    </location>
</feature>
<name>A0A310SUE4_9HYME</name>
<dbReference type="GO" id="GO:0006670">
    <property type="term" value="P:sphingosine metabolic process"/>
    <property type="evidence" value="ECO:0007669"/>
    <property type="project" value="TreeGrafter"/>
</dbReference>
<evidence type="ECO:0000256" key="1">
    <source>
        <dbReference type="ARBA" id="ARBA00004477"/>
    </source>
</evidence>
<keyword evidence="3" id="KW-0378">Hydrolase</keyword>
<dbReference type="InterPro" id="IPR036938">
    <property type="entry name" value="PAP2/HPO_sf"/>
</dbReference>
<dbReference type="Pfam" id="PF01569">
    <property type="entry name" value="PAP2"/>
    <property type="match status" value="1"/>
</dbReference>
<feature type="transmembrane region" description="Helical" evidence="8">
    <location>
        <begin position="209"/>
        <end position="228"/>
    </location>
</feature>
<proteinExistence type="inferred from homology"/>
<dbReference type="Proteomes" id="UP000250275">
    <property type="component" value="Unassembled WGS sequence"/>
</dbReference>
<sequence length="436" mass="49783">MWSEIVEYLKDASLVAKIQKCFGVKIHFSQTLKEHCKENLCSETHGTDSWSIKCNSNSSLLKSEELKENGYITTEKKSIRVAKTNVCTIDKQEKPPTIFNSNYTITNYFWYYLFLFGTKLGDEIFYSTFIPFWFWNIDGAVGRRVVLVWAIVMTTGQILKDILCWARPACPPAVRLQIKWSEEYGMPSTHAMIGISIPFSVVLYTMNRYIYPVSVGWIIATIWCTLVCMSRLYLGMHTVLDILAGLMLAIALMIPLIPLVDITDYYILSNIWALAILIAISIGVIVYYPCSKKWTPTRGDTTMVVSVTTGVHLGAWLNYNTEAMITPTKSPPYHIIWPSYSMFGCMILRTILGFCSILVTRVVCKFLSYGSMCAMLKINPKDFTKCQNYSENKSKVLVDLVYKYVTCFMIGVNTVYFLPNVFTMIGIERPTFYTEI</sequence>
<feature type="transmembrane region" description="Helical" evidence="8">
    <location>
        <begin position="339"/>
        <end position="359"/>
    </location>
</feature>
<comment type="similarity">
    <text evidence="7">Belongs to the type 2 lipid phosphate phosphatase family.</text>
</comment>
<dbReference type="SUPFAM" id="SSF48317">
    <property type="entry name" value="Acid phosphatase/Vanadium-dependent haloperoxidase"/>
    <property type="match status" value="1"/>
</dbReference>
<dbReference type="GO" id="GO:0005789">
    <property type="term" value="C:endoplasmic reticulum membrane"/>
    <property type="evidence" value="ECO:0007669"/>
    <property type="project" value="UniProtKB-SubCell"/>
</dbReference>
<dbReference type="OrthoDB" id="301434at2759"/>
<evidence type="ECO:0000313" key="10">
    <source>
        <dbReference type="EMBL" id="OAD62429.1"/>
    </source>
</evidence>
<dbReference type="PANTHER" id="PTHR14969:SF28">
    <property type="entry name" value="DIHYDROSPHINGOSINE 1-PHOSPHATE PHOSPHATASE LCB3-RELATED"/>
    <property type="match status" value="1"/>
</dbReference>
<dbReference type="AlphaFoldDB" id="A0A310SUE4"/>
<evidence type="ECO:0000259" key="9">
    <source>
        <dbReference type="SMART" id="SM00014"/>
    </source>
</evidence>
<dbReference type="PANTHER" id="PTHR14969">
    <property type="entry name" value="SPHINGOSINE-1-PHOSPHATE PHOSPHOHYDROLASE"/>
    <property type="match status" value="1"/>
</dbReference>
<feature type="domain" description="Phosphatidic acid phosphatase type 2/haloperoxidase" evidence="9">
    <location>
        <begin position="143"/>
        <end position="257"/>
    </location>
</feature>
<keyword evidence="4" id="KW-0256">Endoplasmic reticulum</keyword>
<keyword evidence="11" id="KW-1185">Reference proteome</keyword>
<accession>A0A310SUE4</accession>
<dbReference type="EMBL" id="KQ759870">
    <property type="protein sequence ID" value="OAD62429.1"/>
    <property type="molecule type" value="Genomic_DNA"/>
</dbReference>
<feature type="transmembrane region" description="Helical" evidence="8">
    <location>
        <begin position="240"/>
        <end position="260"/>
    </location>
</feature>
<keyword evidence="5 8" id="KW-1133">Transmembrane helix</keyword>
<organism evidence="10 11">
    <name type="scientific">Eufriesea mexicana</name>
    <dbReference type="NCBI Taxonomy" id="516756"/>
    <lineage>
        <taxon>Eukaryota</taxon>
        <taxon>Metazoa</taxon>
        <taxon>Ecdysozoa</taxon>
        <taxon>Arthropoda</taxon>
        <taxon>Hexapoda</taxon>
        <taxon>Insecta</taxon>
        <taxon>Pterygota</taxon>
        <taxon>Neoptera</taxon>
        <taxon>Endopterygota</taxon>
        <taxon>Hymenoptera</taxon>
        <taxon>Apocrita</taxon>
        <taxon>Aculeata</taxon>
        <taxon>Apoidea</taxon>
        <taxon>Anthophila</taxon>
        <taxon>Apidae</taxon>
        <taxon>Eufriesea</taxon>
    </lineage>
</organism>
<evidence type="ECO:0000256" key="7">
    <source>
        <dbReference type="ARBA" id="ARBA00038324"/>
    </source>
</evidence>
<gene>
    <name evidence="10" type="ORF">WN48_07300</name>
</gene>
<dbReference type="Gene3D" id="1.20.144.10">
    <property type="entry name" value="Phosphatidic acid phosphatase type 2/haloperoxidase"/>
    <property type="match status" value="1"/>
</dbReference>
<dbReference type="CDD" id="cd03388">
    <property type="entry name" value="PAP2_SPPase1"/>
    <property type="match status" value="1"/>
</dbReference>